<dbReference type="GeneID" id="77729118"/>
<dbReference type="PANTHER" id="PTHR37450">
    <property type="entry name" value="CIPC PROTEIN"/>
    <property type="match status" value="1"/>
</dbReference>
<dbReference type="EMBL" id="JAKWFO010000007">
    <property type="protein sequence ID" value="KAI9634542.1"/>
    <property type="molecule type" value="Genomic_DNA"/>
</dbReference>
<keyword evidence="2" id="KW-1185">Reference proteome</keyword>
<dbReference type="Pfam" id="PF12585">
    <property type="entry name" value="DUF3759"/>
    <property type="match status" value="1"/>
</dbReference>
<dbReference type="Proteomes" id="UP001164286">
    <property type="component" value="Unassembled WGS sequence"/>
</dbReference>
<organism evidence="1 2">
    <name type="scientific">Dioszegia hungarica</name>
    <dbReference type="NCBI Taxonomy" id="4972"/>
    <lineage>
        <taxon>Eukaryota</taxon>
        <taxon>Fungi</taxon>
        <taxon>Dikarya</taxon>
        <taxon>Basidiomycota</taxon>
        <taxon>Agaricomycotina</taxon>
        <taxon>Tremellomycetes</taxon>
        <taxon>Tremellales</taxon>
        <taxon>Bulleribasidiaceae</taxon>
        <taxon>Dioszegia</taxon>
    </lineage>
</organism>
<comment type="caution">
    <text evidence="1">The sequence shown here is derived from an EMBL/GenBank/DDBJ whole genome shotgun (WGS) entry which is preliminary data.</text>
</comment>
<name>A0AA38LRM0_9TREE</name>
<accession>A0AA38LRM0</accession>
<gene>
    <name evidence="1" type="ORF">MKK02DRAFT_38071</name>
</gene>
<dbReference type="AlphaFoldDB" id="A0AA38LRM0"/>
<evidence type="ECO:0000313" key="2">
    <source>
        <dbReference type="Proteomes" id="UP001164286"/>
    </source>
</evidence>
<sequence length="154" mass="17226">MSDVPSTLVRDDGFRHKIDSHFAGSPHKQSRAEFMLVTGATPIEKKGHFTREVVGAAAAMEAMKAFEKHEIHTGSKPTHHRAKEIIAGLASGYASRMVEEKGLPFSSTSEKTRFIADAQREAIRDSKRALRESGLYEERELEKIDKDEMHGHLI</sequence>
<evidence type="ECO:0000313" key="1">
    <source>
        <dbReference type="EMBL" id="KAI9634542.1"/>
    </source>
</evidence>
<proteinExistence type="predicted"/>
<dbReference type="PANTHER" id="PTHR37450:SF1">
    <property type="entry name" value="CIPC PROTEIN"/>
    <property type="match status" value="1"/>
</dbReference>
<reference evidence="1" key="1">
    <citation type="journal article" date="2022" name="G3 (Bethesda)">
        <title>High quality genome of the basidiomycete yeast Dioszegia hungarica PDD-24b-2 isolated from cloud water.</title>
        <authorList>
            <person name="Jarrige D."/>
            <person name="Haridas S."/>
            <person name="Bleykasten-Grosshans C."/>
            <person name="Joly M."/>
            <person name="Nadalig T."/>
            <person name="Sancelme M."/>
            <person name="Vuilleumier S."/>
            <person name="Grigoriev I.V."/>
            <person name="Amato P."/>
            <person name="Bringel F."/>
        </authorList>
    </citation>
    <scope>NUCLEOTIDE SEQUENCE</scope>
    <source>
        <strain evidence="1">PDD-24b-2</strain>
    </source>
</reference>
<dbReference type="InterPro" id="IPR022234">
    <property type="entry name" value="DUF3759"/>
</dbReference>
<dbReference type="RefSeq" id="XP_052944319.1">
    <property type="nucleotide sequence ID" value="XM_053089913.1"/>
</dbReference>
<protein>
    <submittedName>
        <fullName evidence="1">Uncharacterized protein</fullName>
    </submittedName>
</protein>